<protein>
    <submittedName>
        <fullName evidence="1">Uncharacterized protein</fullName>
    </submittedName>
</protein>
<proteinExistence type="predicted"/>
<accession>A0A085MWV6</accession>
<organism evidence="1">
    <name type="scientific">Trichuris suis</name>
    <name type="common">pig whipworm</name>
    <dbReference type="NCBI Taxonomy" id="68888"/>
    <lineage>
        <taxon>Eukaryota</taxon>
        <taxon>Metazoa</taxon>
        <taxon>Ecdysozoa</taxon>
        <taxon>Nematoda</taxon>
        <taxon>Enoplea</taxon>
        <taxon>Dorylaimia</taxon>
        <taxon>Trichinellida</taxon>
        <taxon>Trichuridae</taxon>
        <taxon>Trichuris</taxon>
    </lineage>
</organism>
<evidence type="ECO:0000313" key="1">
    <source>
        <dbReference type="EMBL" id="KFD61702.1"/>
    </source>
</evidence>
<name>A0A085MWV6_9BILA</name>
<dbReference type="Proteomes" id="UP000030758">
    <property type="component" value="Unassembled WGS sequence"/>
</dbReference>
<dbReference type="AlphaFoldDB" id="A0A085MWV6"/>
<gene>
    <name evidence="1" type="ORF">M514_26103</name>
</gene>
<reference evidence="1" key="1">
    <citation type="journal article" date="2014" name="Nat. Genet.">
        <title>Genome and transcriptome of the porcine whipworm Trichuris suis.</title>
        <authorList>
            <person name="Jex A.R."/>
            <person name="Nejsum P."/>
            <person name="Schwarz E.M."/>
            <person name="Hu L."/>
            <person name="Young N.D."/>
            <person name="Hall R.S."/>
            <person name="Korhonen P.K."/>
            <person name="Liao S."/>
            <person name="Thamsborg S."/>
            <person name="Xia J."/>
            <person name="Xu P."/>
            <person name="Wang S."/>
            <person name="Scheerlinck J.P."/>
            <person name="Hofmann A."/>
            <person name="Sternberg P.W."/>
            <person name="Wang J."/>
            <person name="Gasser R.B."/>
        </authorList>
    </citation>
    <scope>NUCLEOTIDE SEQUENCE [LARGE SCALE GENOMIC DNA]</scope>
    <source>
        <strain evidence="1">DCEP-RM93F</strain>
    </source>
</reference>
<dbReference type="EMBL" id="KL367614">
    <property type="protein sequence ID" value="KFD61702.1"/>
    <property type="molecule type" value="Genomic_DNA"/>
</dbReference>
<sequence>MDSTTHITAVVVPQLVCPVNMTGLTQRLINGCERHSATFGSLPELQPPNKWQNLKEAKAGIVCAPP</sequence>